<organism evidence="4 5">
    <name type="scientific">Delitschia confertaspora ATCC 74209</name>
    <dbReference type="NCBI Taxonomy" id="1513339"/>
    <lineage>
        <taxon>Eukaryota</taxon>
        <taxon>Fungi</taxon>
        <taxon>Dikarya</taxon>
        <taxon>Ascomycota</taxon>
        <taxon>Pezizomycotina</taxon>
        <taxon>Dothideomycetes</taxon>
        <taxon>Pleosporomycetidae</taxon>
        <taxon>Pleosporales</taxon>
        <taxon>Delitschiaceae</taxon>
        <taxon>Delitschia</taxon>
    </lineage>
</organism>
<feature type="compositionally biased region" description="Polar residues" evidence="1">
    <location>
        <begin position="53"/>
        <end position="63"/>
    </location>
</feature>
<keyword evidence="2" id="KW-0472">Membrane</keyword>
<feature type="region of interest" description="Disordered" evidence="1">
    <location>
        <begin position="175"/>
        <end position="224"/>
    </location>
</feature>
<dbReference type="SUPFAM" id="SSF49899">
    <property type="entry name" value="Concanavalin A-like lectins/glucanases"/>
    <property type="match status" value="1"/>
</dbReference>
<evidence type="ECO:0000313" key="5">
    <source>
        <dbReference type="Proteomes" id="UP000799536"/>
    </source>
</evidence>
<dbReference type="InterPro" id="IPR050546">
    <property type="entry name" value="Glycosyl_Hydrlase_16"/>
</dbReference>
<reference evidence="4" key="1">
    <citation type="journal article" date="2020" name="Stud. Mycol.">
        <title>101 Dothideomycetes genomes: a test case for predicting lifestyles and emergence of pathogens.</title>
        <authorList>
            <person name="Haridas S."/>
            <person name="Albert R."/>
            <person name="Binder M."/>
            <person name="Bloem J."/>
            <person name="Labutti K."/>
            <person name="Salamov A."/>
            <person name="Andreopoulos B."/>
            <person name="Baker S."/>
            <person name="Barry K."/>
            <person name="Bills G."/>
            <person name="Bluhm B."/>
            <person name="Cannon C."/>
            <person name="Castanera R."/>
            <person name="Culley D."/>
            <person name="Daum C."/>
            <person name="Ezra D."/>
            <person name="Gonzalez J."/>
            <person name="Henrissat B."/>
            <person name="Kuo A."/>
            <person name="Liang C."/>
            <person name="Lipzen A."/>
            <person name="Lutzoni F."/>
            <person name="Magnuson J."/>
            <person name="Mondo S."/>
            <person name="Nolan M."/>
            <person name="Ohm R."/>
            <person name="Pangilinan J."/>
            <person name="Park H.-J."/>
            <person name="Ramirez L."/>
            <person name="Alfaro M."/>
            <person name="Sun H."/>
            <person name="Tritt A."/>
            <person name="Yoshinaga Y."/>
            <person name="Zwiers L.-H."/>
            <person name="Turgeon B."/>
            <person name="Goodwin S."/>
            <person name="Spatafora J."/>
            <person name="Crous P."/>
            <person name="Grigoriev I."/>
        </authorList>
    </citation>
    <scope>NUCLEOTIDE SEQUENCE</scope>
    <source>
        <strain evidence="4">ATCC 74209</strain>
    </source>
</reference>
<dbReference type="InterPro" id="IPR000757">
    <property type="entry name" value="Beta-glucanase-like"/>
</dbReference>
<protein>
    <submittedName>
        <fullName evidence="4">Concanavalin A-like lectin/glucanase</fullName>
    </submittedName>
</protein>
<name>A0A9P4JRI2_9PLEO</name>
<dbReference type="Gene3D" id="2.60.120.200">
    <property type="match status" value="1"/>
</dbReference>
<dbReference type="OrthoDB" id="4781at2759"/>
<accession>A0A9P4JRI2</accession>
<feature type="region of interest" description="Disordered" evidence="1">
    <location>
        <begin position="1"/>
        <end position="162"/>
    </location>
</feature>
<feature type="compositionally biased region" description="Basic and acidic residues" evidence="1">
    <location>
        <begin position="109"/>
        <end position="118"/>
    </location>
</feature>
<keyword evidence="2" id="KW-1133">Transmembrane helix</keyword>
<dbReference type="Proteomes" id="UP000799536">
    <property type="component" value="Unassembled WGS sequence"/>
</dbReference>
<feature type="compositionally biased region" description="Polar residues" evidence="1">
    <location>
        <begin position="198"/>
        <end position="218"/>
    </location>
</feature>
<keyword evidence="2" id="KW-0812">Transmembrane</keyword>
<feature type="domain" description="GH16" evidence="3">
    <location>
        <begin position="314"/>
        <end position="610"/>
    </location>
</feature>
<dbReference type="PANTHER" id="PTHR10963:SF62">
    <property type="entry name" value="GLUCAN 1,3-BETA-GLUCOSIDASE"/>
    <property type="match status" value="1"/>
</dbReference>
<feature type="transmembrane region" description="Helical" evidence="2">
    <location>
        <begin position="244"/>
        <end position="267"/>
    </location>
</feature>
<dbReference type="Pfam" id="PF00722">
    <property type="entry name" value="Glyco_hydro_16"/>
    <property type="match status" value="1"/>
</dbReference>
<sequence>MNFSFRDRSVPPGNSIYSGPPPSSMYSVTGERSLYSTQTAHRVPGDEAEPQADRSSISLQWSVNEKYPVANPYEDDKTEGSPPDTSQRNQDSILGEFEPVTPQPSAPQDEQHSRHDQGKTQAGPSADSRDKDRPVARDFQTEVGLSNPSPEPKRSISCTGGAPFNLFQTPSASLPVSKPVSIHSPAIEGTEVRERTQSRQSETQPSEPRSSESTQPLSPTYFKSRRIKKEDIQRPWLNQKDPRAIWVNIIPIMGFIIGLGIAAFLMWTGYRSVSHHRYCEIMYDNFTSGWNDKIWTREIEVGGFGSGQFEQTTNSSENIFIEDSVLNIRPTLQNPWYISNNYTIDLRGQGCTGKEWWDCVATTNTTNGTIVNPVKSARISTKIGASIKFGRVEVVAQLPEGDWLWPAIWMLPKDNKYGPWPRSGEIDIMESRGNHYSYKEGGNNIVSSTLHFGPNPRHDGWWRHNRKQKALHTTYSKGFHTYGVEWTEEHIFTYIDSRLLQIMYIPFKRSMYETGRFPLADNNGTWLRDPWAFTGRKSTPFDENFYLIIDLAVGGTNGWFKDGLGGKPWIDTSPYAKREFWEAREKWRRTWKEEGRFRIKSVRMLQQEGHNGCYEK</sequence>
<keyword evidence="5" id="KW-1185">Reference proteome</keyword>
<dbReference type="GO" id="GO:0005975">
    <property type="term" value="P:carbohydrate metabolic process"/>
    <property type="evidence" value="ECO:0007669"/>
    <property type="project" value="InterPro"/>
</dbReference>
<dbReference type="EMBL" id="ML993891">
    <property type="protein sequence ID" value="KAF2203850.1"/>
    <property type="molecule type" value="Genomic_DNA"/>
</dbReference>
<evidence type="ECO:0000313" key="4">
    <source>
        <dbReference type="EMBL" id="KAF2203850.1"/>
    </source>
</evidence>
<evidence type="ECO:0000256" key="2">
    <source>
        <dbReference type="SAM" id="Phobius"/>
    </source>
</evidence>
<feature type="compositionally biased region" description="Polar residues" evidence="1">
    <location>
        <begin position="83"/>
        <end position="92"/>
    </location>
</feature>
<dbReference type="PROSITE" id="PS51762">
    <property type="entry name" value="GH16_2"/>
    <property type="match status" value="1"/>
</dbReference>
<dbReference type="InterPro" id="IPR013320">
    <property type="entry name" value="ConA-like_dom_sf"/>
</dbReference>
<proteinExistence type="predicted"/>
<comment type="caution">
    <text evidence="4">The sequence shown here is derived from an EMBL/GenBank/DDBJ whole genome shotgun (WGS) entry which is preliminary data.</text>
</comment>
<gene>
    <name evidence="4" type="ORF">GQ43DRAFT_469583</name>
</gene>
<dbReference type="AlphaFoldDB" id="A0A9P4JRI2"/>
<evidence type="ECO:0000256" key="1">
    <source>
        <dbReference type="SAM" id="MobiDB-lite"/>
    </source>
</evidence>
<evidence type="ECO:0000259" key="3">
    <source>
        <dbReference type="PROSITE" id="PS51762"/>
    </source>
</evidence>
<feature type="compositionally biased region" description="Basic and acidic residues" evidence="1">
    <location>
        <begin position="127"/>
        <end position="140"/>
    </location>
</feature>
<dbReference type="PANTHER" id="PTHR10963">
    <property type="entry name" value="GLYCOSYL HYDROLASE-RELATED"/>
    <property type="match status" value="1"/>
</dbReference>
<dbReference type="GO" id="GO:0004553">
    <property type="term" value="F:hydrolase activity, hydrolyzing O-glycosyl compounds"/>
    <property type="evidence" value="ECO:0007669"/>
    <property type="project" value="InterPro"/>
</dbReference>